<evidence type="ECO:0000313" key="3">
    <source>
        <dbReference type="Proteomes" id="UP000195137"/>
    </source>
</evidence>
<keyword evidence="3" id="KW-1185">Reference proteome</keyword>
<dbReference type="AlphaFoldDB" id="A0A1Y3GG18"/>
<keyword evidence="1" id="KW-1133">Transmembrane helix</keyword>
<evidence type="ECO:0000313" key="2">
    <source>
        <dbReference type="EMBL" id="OUJ18316.1"/>
    </source>
</evidence>
<evidence type="ECO:0000256" key="1">
    <source>
        <dbReference type="SAM" id="Phobius"/>
    </source>
</evidence>
<reference evidence="2 3" key="1">
    <citation type="submission" date="2016-12" db="EMBL/GenBank/DDBJ databases">
        <title>Discovery of methanogenic haloarchaea.</title>
        <authorList>
            <person name="Sorokin D.Y."/>
            <person name="Makarova K.S."/>
            <person name="Abbas B."/>
            <person name="Ferrer M."/>
            <person name="Golyshin P.N."/>
        </authorList>
    </citation>
    <scope>NUCLEOTIDE SEQUENCE [LARGE SCALE GENOMIC DNA]</scope>
    <source>
        <strain evidence="2">AMET1</strain>
    </source>
</reference>
<dbReference type="InterPro" id="IPR058376">
    <property type="entry name" value="DUF8063"/>
</dbReference>
<dbReference type="EMBL" id="MRZU01000004">
    <property type="protein sequence ID" value="OUJ18316.1"/>
    <property type="molecule type" value="Genomic_DNA"/>
</dbReference>
<dbReference type="Pfam" id="PF26259">
    <property type="entry name" value="DUF8063"/>
    <property type="match status" value="1"/>
</dbReference>
<protein>
    <submittedName>
        <fullName evidence="2">Spindle-shaped halovirus associated protein</fullName>
    </submittedName>
</protein>
<organism evidence="2 3">
    <name type="scientific">Methanonatronarchaeum thermophilum</name>
    <dbReference type="NCBI Taxonomy" id="1927129"/>
    <lineage>
        <taxon>Archaea</taxon>
        <taxon>Methanobacteriati</taxon>
        <taxon>Methanobacteriota</taxon>
        <taxon>Methanonatronarchaeia</taxon>
        <taxon>Methanonatronarchaeales</taxon>
        <taxon>Methanonatronarchaeaceae</taxon>
        <taxon>Methanonatronarchaeum</taxon>
    </lineage>
</organism>
<gene>
    <name evidence="2" type="ORF">AMET1_1227</name>
</gene>
<dbReference type="RefSeq" id="WP_086637602.1">
    <property type="nucleotide sequence ID" value="NZ_MRZU01000004.1"/>
</dbReference>
<sequence length="176" mass="18657">MSLRGVGGRVGVLCFISLLIISFIPVVSAEEMSSEFEGVAVDEVTRIIGYEFVGGVLVVELESDLSQTVRVVDSLVGVGDGGVTQVPVQSFLLDRGLNTIEVEVVEYRGGFAVSISTSRGMAVVSGDSGFLLFSGDADWSYVQVAGVSGFLSTLVLLGVLAYKKKGEEGEDVFQRY</sequence>
<keyword evidence="1" id="KW-0472">Membrane</keyword>
<dbReference type="Proteomes" id="UP000195137">
    <property type="component" value="Unassembled WGS sequence"/>
</dbReference>
<feature type="transmembrane region" description="Helical" evidence="1">
    <location>
        <begin position="141"/>
        <end position="162"/>
    </location>
</feature>
<comment type="caution">
    <text evidence="2">The sequence shown here is derived from an EMBL/GenBank/DDBJ whole genome shotgun (WGS) entry which is preliminary data.</text>
</comment>
<keyword evidence="1" id="KW-0812">Transmembrane</keyword>
<proteinExistence type="predicted"/>
<name>A0A1Y3GG18_9EURY</name>
<accession>A0A1Y3GG18</accession>